<dbReference type="GO" id="GO:0000287">
    <property type="term" value="F:magnesium ion binding"/>
    <property type="evidence" value="ECO:0007669"/>
    <property type="project" value="UniProtKB-UniRule"/>
</dbReference>
<dbReference type="PANTHER" id="PTHR11556">
    <property type="entry name" value="FRUCTOSE-1,6-BISPHOSPHATASE-RELATED"/>
    <property type="match status" value="1"/>
</dbReference>
<dbReference type="InterPro" id="IPR033391">
    <property type="entry name" value="FBPase_N"/>
</dbReference>
<dbReference type="NCBIfam" id="NF006778">
    <property type="entry name" value="PRK09293.1-1"/>
    <property type="match status" value="1"/>
</dbReference>
<feature type="binding site" evidence="12">
    <location>
        <position position="118"/>
    </location>
    <ligand>
        <name>Mg(2+)</name>
        <dbReference type="ChEBI" id="CHEBI:18420"/>
        <label>2</label>
    </ligand>
</feature>
<dbReference type="GO" id="GO:0005829">
    <property type="term" value="C:cytosol"/>
    <property type="evidence" value="ECO:0007669"/>
    <property type="project" value="TreeGrafter"/>
</dbReference>
<evidence type="ECO:0000256" key="3">
    <source>
        <dbReference type="ARBA" id="ARBA00010941"/>
    </source>
</evidence>
<dbReference type="Pfam" id="PF18913">
    <property type="entry name" value="FBPase_C"/>
    <property type="match status" value="1"/>
</dbReference>
<dbReference type="CDD" id="cd00354">
    <property type="entry name" value="FBPase"/>
    <property type="match status" value="1"/>
</dbReference>
<dbReference type="EMBL" id="FRAV01000040">
    <property type="protein sequence ID" value="SHM27628.1"/>
    <property type="molecule type" value="Genomic_DNA"/>
</dbReference>
<evidence type="ECO:0000256" key="12">
    <source>
        <dbReference type="HAMAP-Rule" id="MF_01855"/>
    </source>
</evidence>
<dbReference type="SUPFAM" id="SSF56655">
    <property type="entry name" value="Carbohydrate phosphatase"/>
    <property type="match status" value="1"/>
</dbReference>
<dbReference type="Proteomes" id="UP000184364">
    <property type="component" value="Unassembled WGS sequence"/>
</dbReference>
<dbReference type="Gene3D" id="3.30.540.10">
    <property type="entry name" value="Fructose-1,6-Bisphosphatase, subunit A, domain 1"/>
    <property type="match status" value="1"/>
</dbReference>
<dbReference type="PIRSF" id="PIRSF000904">
    <property type="entry name" value="FBPtase_SBPase"/>
    <property type="match status" value="1"/>
</dbReference>
<feature type="binding site" evidence="12">
    <location>
        <begin position="121"/>
        <end position="124"/>
    </location>
    <ligand>
        <name>substrate</name>
    </ligand>
</feature>
<keyword evidence="7 12" id="KW-0378">Hydrolase</keyword>
<evidence type="ECO:0000256" key="10">
    <source>
        <dbReference type="ARBA" id="ARBA00072069"/>
    </source>
</evidence>
<comment type="catalytic activity">
    <reaction evidence="1 12">
        <text>beta-D-fructose 1,6-bisphosphate + H2O = beta-D-fructose 6-phosphate + phosphate</text>
        <dbReference type="Rhea" id="RHEA:11064"/>
        <dbReference type="ChEBI" id="CHEBI:15377"/>
        <dbReference type="ChEBI" id="CHEBI:32966"/>
        <dbReference type="ChEBI" id="CHEBI:43474"/>
        <dbReference type="ChEBI" id="CHEBI:57634"/>
        <dbReference type="EC" id="3.1.3.11"/>
    </reaction>
</comment>
<feature type="binding site" evidence="12">
    <location>
        <position position="275"/>
    </location>
    <ligand>
        <name>substrate</name>
    </ligand>
</feature>
<dbReference type="PROSITE" id="PS00124">
    <property type="entry name" value="FBPASE"/>
    <property type="match status" value="1"/>
</dbReference>
<evidence type="ECO:0000256" key="9">
    <source>
        <dbReference type="ARBA" id="ARBA00023277"/>
    </source>
</evidence>
<dbReference type="GO" id="GO:0006000">
    <property type="term" value="P:fructose metabolic process"/>
    <property type="evidence" value="ECO:0007669"/>
    <property type="project" value="TreeGrafter"/>
</dbReference>
<dbReference type="HAMAP" id="MF_01855">
    <property type="entry name" value="FBPase_class1"/>
    <property type="match status" value="1"/>
</dbReference>
<evidence type="ECO:0000259" key="15">
    <source>
        <dbReference type="Pfam" id="PF18913"/>
    </source>
</evidence>
<evidence type="ECO:0000256" key="8">
    <source>
        <dbReference type="ARBA" id="ARBA00022842"/>
    </source>
</evidence>
<comment type="subcellular location">
    <subcellularLocation>
        <location evidence="12">Cytoplasm</location>
    </subcellularLocation>
</comment>
<keyword evidence="9 12" id="KW-0119">Carbohydrate metabolism</keyword>
<keyword evidence="6 12" id="KW-0479">Metal-binding</keyword>
<feature type="binding site" evidence="12">
    <location>
        <position position="245"/>
    </location>
    <ligand>
        <name>substrate</name>
    </ligand>
</feature>
<keyword evidence="5 12" id="KW-0963">Cytoplasm</keyword>
<dbReference type="InterPro" id="IPR028343">
    <property type="entry name" value="FBPtase"/>
</dbReference>
<evidence type="ECO:0000256" key="5">
    <source>
        <dbReference type="ARBA" id="ARBA00022490"/>
    </source>
</evidence>
<evidence type="ECO:0000256" key="7">
    <source>
        <dbReference type="ARBA" id="ARBA00022801"/>
    </source>
</evidence>
<dbReference type="PANTHER" id="PTHR11556:SF35">
    <property type="entry name" value="SEDOHEPTULOSE-1,7-BISPHOSPHATASE, CHLOROPLASTIC"/>
    <property type="match status" value="1"/>
</dbReference>
<reference evidence="17" key="1">
    <citation type="submission" date="2016-11" db="EMBL/GenBank/DDBJ databases">
        <authorList>
            <person name="Varghese N."/>
            <person name="Submissions S."/>
        </authorList>
    </citation>
    <scope>NUCLEOTIDE SEQUENCE [LARGE SCALE GENOMIC DNA]</scope>
    <source>
        <strain evidence="17">DSM 26899</strain>
    </source>
</reference>
<evidence type="ECO:0000256" key="4">
    <source>
        <dbReference type="ARBA" id="ARBA00013093"/>
    </source>
</evidence>
<dbReference type="InterPro" id="IPR044015">
    <property type="entry name" value="FBPase_C_dom"/>
</dbReference>
<dbReference type="RefSeq" id="WP_073296610.1">
    <property type="nucleotide sequence ID" value="NZ_FRAV01000040.1"/>
</dbReference>
<name>A0A1M7HGS2_9FLAO</name>
<dbReference type="FunFam" id="3.30.540.10:FF:000002">
    <property type="entry name" value="Fructose-1,6-bisphosphatase class 1"/>
    <property type="match status" value="1"/>
</dbReference>
<protein>
    <recommendedName>
        <fullName evidence="10 12">Fructose-1,6-bisphosphatase class 1</fullName>
        <shortName evidence="12">FBPase class 1</shortName>
        <ecNumber evidence="4 12">3.1.3.11</ecNumber>
    </recommendedName>
    <alternativeName>
        <fullName evidence="11 12">D-fructose-1,6-bisphosphate 1-phosphohydrolase class 1</fullName>
    </alternativeName>
</protein>
<feature type="binding site" evidence="12">
    <location>
        <position position="121"/>
    </location>
    <ligand>
        <name>Mg(2+)</name>
        <dbReference type="ChEBI" id="CHEBI:18420"/>
        <label>2</label>
    </ligand>
</feature>
<organism evidence="16 17">
    <name type="scientific">Chryseobacterium polytrichastri</name>
    <dbReference type="NCBI Taxonomy" id="1302687"/>
    <lineage>
        <taxon>Bacteria</taxon>
        <taxon>Pseudomonadati</taxon>
        <taxon>Bacteroidota</taxon>
        <taxon>Flavobacteriia</taxon>
        <taxon>Flavobacteriales</taxon>
        <taxon>Weeksellaceae</taxon>
        <taxon>Chryseobacterium group</taxon>
        <taxon>Chryseobacterium</taxon>
    </lineage>
</organism>
<dbReference type="GO" id="GO:0042132">
    <property type="term" value="F:fructose 1,6-bisphosphate 1-phosphatase activity"/>
    <property type="evidence" value="ECO:0007669"/>
    <property type="project" value="UniProtKB-UniRule"/>
</dbReference>
<dbReference type="GO" id="GO:0006094">
    <property type="term" value="P:gluconeogenesis"/>
    <property type="evidence" value="ECO:0007669"/>
    <property type="project" value="UniProtKB-UniRule"/>
</dbReference>
<comment type="subunit">
    <text evidence="12">Homotetramer.</text>
</comment>
<dbReference type="Gene3D" id="3.40.190.80">
    <property type="match status" value="1"/>
</dbReference>
<dbReference type="PIRSF" id="PIRSF500210">
    <property type="entry name" value="FBPtase"/>
    <property type="match status" value="1"/>
</dbReference>
<evidence type="ECO:0000259" key="14">
    <source>
        <dbReference type="Pfam" id="PF00316"/>
    </source>
</evidence>
<keyword evidence="8 12" id="KW-0460">Magnesium</keyword>
<dbReference type="Pfam" id="PF00316">
    <property type="entry name" value="FBPase"/>
    <property type="match status" value="1"/>
</dbReference>
<comment type="cofactor">
    <cofactor evidence="12">
        <name>Mg(2+)</name>
        <dbReference type="ChEBI" id="CHEBI:18420"/>
    </cofactor>
    <text evidence="12">Binds 2 magnesium ions per subunit.</text>
</comment>
<feature type="domain" description="Fructose-1-6-bisphosphatase class 1 C-terminal" evidence="15">
    <location>
        <begin position="205"/>
        <end position="332"/>
    </location>
</feature>
<dbReference type="InterPro" id="IPR020548">
    <property type="entry name" value="Fructose_bisphosphatase_AS"/>
</dbReference>
<accession>A0A1M7HGS2</accession>
<dbReference type="GO" id="GO:0006002">
    <property type="term" value="P:fructose 6-phosphate metabolic process"/>
    <property type="evidence" value="ECO:0007669"/>
    <property type="project" value="TreeGrafter"/>
</dbReference>
<dbReference type="NCBIfam" id="NF006779">
    <property type="entry name" value="PRK09293.1-3"/>
    <property type="match status" value="1"/>
</dbReference>
<feature type="binding site" evidence="12">
    <location>
        <position position="214"/>
    </location>
    <ligand>
        <name>substrate</name>
    </ligand>
</feature>
<evidence type="ECO:0000313" key="17">
    <source>
        <dbReference type="Proteomes" id="UP000184364"/>
    </source>
</evidence>
<evidence type="ECO:0000256" key="11">
    <source>
        <dbReference type="ARBA" id="ARBA00081210"/>
    </source>
</evidence>
<feature type="binding site" evidence="12">
    <location>
        <position position="120"/>
    </location>
    <ligand>
        <name>Mg(2+)</name>
        <dbReference type="ChEBI" id="CHEBI:18420"/>
        <label>1</label>
    </ligand>
</feature>
<evidence type="ECO:0000256" key="13">
    <source>
        <dbReference type="RuleBase" id="RU000508"/>
    </source>
</evidence>
<evidence type="ECO:0000256" key="6">
    <source>
        <dbReference type="ARBA" id="ARBA00022723"/>
    </source>
</evidence>
<dbReference type="FunFam" id="3.40.190.80:FF:000001">
    <property type="entry name" value="Fructose-1,6-bisphosphatase class 1"/>
    <property type="match status" value="1"/>
</dbReference>
<dbReference type="GO" id="GO:0005986">
    <property type="term" value="P:sucrose biosynthetic process"/>
    <property type="evidence" value="ECO:0007669"/>
    <property type="project" value="TreeGrafter"/>
</dbReference>
<dbReference type="OrthoDB" id="9806756at2"/>
<evidence type="ECO:0000256" key="1">
    <source>
        <dbReference type="ARBA" id="ARBA00001273"/>
    </source>
</evidence>
<evidence type="ECO:0000313" key="16">
    <source>
        <dbReference type="EMBL" id="SHM27628.1"/>
    </source>
</evidence>
<dbReference type="GO" id="GO:0030388">
    <property type="term" value="P:fructose 1,6-bisphosphate metabolic process"/>
    <property type="evidence" value="ECO:0007669"/>
    <property type="project" value="TreeGrafter"/>
</dbReference>
<proteinExistence type="inferred from homology"/>
<dbReference type="InterPro" id="IPR000146">
    <property type="entry name" value="FBPase_class-1"/>
</dbReference>
<sequence>MSDQPLQTLGEFLIDKQDDFQYSTGEFSRLLSAIRLASKVVNREVNKAGIADIIGKAGNENIQGEEQQKLDVIANEIFITALSQREVVCGIASEENDDFIDIKCGENGHLSKYVVLIDPLDGSSNIDVNVSVGTIFSIYRRVSEPGTPVQLEDFLQKGVNQIAAGYVIYGSSTMIVYTTGNGVNGFTLDPSLGTYYLSHPNMTFPKTGKIYSINEGNYIKFPQGVKNYLKYCQMEEGDRPYTSRYIGSLVADFHRNMLKGGIYIYPSYSQAPTGKLRLLYECNPMAFLAEQAGGKATDGFRRILEIEPTELHQRIPFFCGSINMVEKAEEFMRIDSVK</sequence>
<feature type="domain" description="Fructose-1-6-bisphosphatase class I N-terminal" evidence="14">
    <location>
        <begin position="8"/>
        <end position="200"/>
    </location>
</feature>
<gene>
    <name evidence="12" type="primary">fbp</name>
    <name evidence="16" type="ORF">SAMN05444267_104045</name>
</gene>
<dbReference type="EC" id="3.1.3.11" evidence="4 12"/>
<dbReference type="STRING" id="1302687.SAMN05444267_104045"/>
<feature type="binding site" evidence="12">
    <location>
        <position position="281"/>
    </location>
    <ligand>
        <name>Mg(2+)</name>
        <dbReference type="ChEBI" id="CHEBI:18420"/>
        <label>2</label>
    </ligand>
</feature>
<dbReference type="PRINTS" id="PR00115">
    <property type="entry name" value="F16BPHPHTASE"/>
</dbReference>
<feature type="binding site" evidence="12">
    <location>
        <position position="94"/>
    </location>
    <ligand>
        <name>Mg(2+)</name>
        <dbReference type="ChEBI" id="CHEBI:18420"/>
        <label>1</label>
    </ligand>
</feature>
<comment type="similarity">
    <text evidence="3 12 13">Belongs to the FBPase class 1 family.</text>
</comment>
<evidence type="ECO:0000256" key="2">
    <source>
        <dbReference type="ARBA" id="ARBA00005215"/>
    </source>
</evidence>
<comment type="pathway">
    <text evidence="2">Carbohydrate biosynthesis; Calvin cycle.</text>
</comment>
<keyword evidence="17" id="KW-1185">Reference proteome</keyword>
<dbReference type="AlphaFoldDB" id="A0A1M7HGS2"/>
<comment type="caution">
    <text evidence="12">Lacks conserved residue(s) required for the propagation of feature annotation.</text>
</comment>
<feature type="binding site" evidence="12">
    <location>
        <position position="118"/>
    </location>
    <ligand>
        <name>Mg(2+)</name>
        <dbReference type="ChEBI" id="CHEBI:18420"/>
        <label>1</label>
    </ligand>
</feature>